<dbReference type="PANTHER" id="PTHR22878">
    <property type="entry name" value="DYNEIN HEAVY CHAIN 6, AXONEMAL-LIKE-RELATED"/>
    <property type="match status" value="1"/>
</dbReference>
<evidence type="ECO:0000256" key="9">
    <source>
        <dbReference type="ARBA" id="ARBA00023212"/>
    </source>
</evidence>
<evidence type="ECO:0000256" key="4">
    <source>
        <dbReference type="ARBA" id="ARBA00022701"/>
    </source>
</evidence>
<organism evidence="12 13">
    <name type="scientific">Ameiurus melas</name>
    <name type="common">Black bullhead</name>
    <name type="synonym">Silurus melas</name>
    <dbReference type="NCBI Taxonomy" id="219545"/>
    <lineage>
        <taxon>Eukaryota</taxon>
        <taxon>Metazoa</taxon>
        <taxon>Chordata</taxon>
        <taxon>Craniata</taxon>
        <taxon>Vertebrata</taxon>
        <taxon>Euteleostomi</taxon>
        <taxon>Actinopterygii</taxon>
        <taxon>Neopterygii</taxon>
        <taxon>Teleostei</taxon>
        <taxon>Ostariophysi</taxon>
        <taxon>Siluriformes</taxon>
        <taxon>Ictaluridae</taxon>
        <taxon>Ameiurus</taxon>
    </lineage>
</organism>
<protein>
    <recommendedName>
        <fullName evidence="11">Dynein heavy chain linker domain-containing protein</fullName>
    </recommendedName>
</protein>
<dbReference type="PANTHER" id="PTHR22878:SF71">
    <property type="entry name" value="DYNEIN, AXONEMAL, HEAVY CHAIN 3"/>
    <property type="match status" value="1"/>
</dbReference>
<evidence type="ECO:0000256" key="2">
    <source>
        <dbReference type="ARBA" id="ARBA00008887"/>
    </source>
</evidence>
<keyword evidence="3" id="KW-0963">Cytoplasm</keyword>
<evidence type="ECO:0000259" key="11">
    <source>
        <dbReference type="Pfam" id="PF08393"/>
    </source>
</evidence>
<dbReference type="GO" id="GO:0005874">
    <property type="term" value="C:microtubule"/>
    <property type="evidence" value="ECO:0007669"/>
    <property type="project" value="UniProtKB-KW"/>
</dbReference>
<evidence type="ECO:0000256" key="1">
    <source>
        <dbReference type="ARBA" id="ARBA00004430"/>
    </source>
</evidence>
<evidence type="ECO:0000256" key="8">
    <source>
        <dbReference type="ARBA" id="ARBA00023069"/>
    </source>
</evidence>
<keyword evidence="13" id="KW-1185">Reference proteome</keyword>
<keyword evidence="9" id="KW-0206">Cytoskeleton</keyword>
<dbReference type="InterPro" id="IPR013602">
    <property type="entry name" value="Dynein_heavy_linker"/>
</dbReference>
<evidence type="ECO:0000256" key="5">
    <source>
        <dbReference type="ARBA" id="ARBA00022741"/>
    </source>
</evidence>
<evidence type="ECO:0000256" key="7">
    <source>
        <dbReference type="ARBA" id="ARBA00023054"/>
    </source>
</evidence>
<keyword evidence="7" id="KW-0175">Coiled coil</keyword>
<evidence type="ECO:0000256" key="3">
    <source>
        <dbReference type="ARBA" id="ARBA00022490"/>
    </source>
</evidence>
<keyword evidence="6" id="KW-0243">Dynein</keyword>
<dbReference type="Pfam" id="PF08393">
    <property type="entry name" value="DHC_N2"/>
    <property type="match status" value="1"/>
</dbReference>
<dbReference type="GO" id="GO:0051959">
    <property type="term" value="F:dynein light intermediate chain binding"/>
    <property type="evidence" value="ECO:0007669"/>
    <property type="project" value="InterPro"/>
</dbReference>
<feature type="domain" description="Dynein heavy chain linker" evidence="11">
    <location>
        <begin position="11"/>
        <end position="103"/>
    </location>
</feature>
<sequence length="116" mass="13205">MATGIHRTLCFAGFFFLSNDELLEILSETTDPKLVQSHLKKCFEGIAKLEFISELEITGMISSEKETVPFTDPIDPAKAKGMVGKWFLEVEHMMLRSVRDVIQGGLEQYREVPRKK</sequence>
<accession>A0A7J5ZKQ2</accession>
<dbReference type="AlphaFoldDB" id="A0A7J5ZKQ2"/>
<dbReference type="EMBL" id="JAAGNN010000029">
    <property type="protein sequence ID" value="KAF4070491.1"/>
    <property type="molecule type" value="Genomic_DNA"/>
</dbReference>
<reference evidence="12 13" key="1">
    <citation type="submission" date="2020-02" db="EMBL/GenBank/DDBJ databases">
        <title>A chromosome-scale genome assembly of the black bullhead catfish (Ameiurus melas).</title>
        <authorList>
            <person name="Wen M."/>
            <person name="Zham M."/>
            <person name="Cabau C."/>
            <person name="Klopp C."/>
            <person name="Donnadieu C."/>
            <person name="Roques C."/>
            <person name="Bouchez O."/>
            <person name="Lampietro C."/>
            <person name="Jouanno E."/>
            <person name="Herpin A."/>
            <person name="Louis A."/>
            <person name="Berthelot C."/>
            <person name="Parey E."/>
            <person name="Roest-Crollius H."/>
            <person name="Braasch I."/>
            <person name="Postlethwait J."/>
            <person name="Robinson-Rechavi M."/>
            <person name="Echchiki A."/>
            <person name="Begum T."/>
            <person name="Montfort J."/>
            <person name="Schartl M."/>
            <person name="Bobe J."/>
            <person name="Guiguen Y."/>
        </authorList>
    </citation>
    <scope>NUCLEOTIDE SEQUENCE [LARGE SCALE GENOMIC DNA]</scope>
    <source>
        <strain evidence="12">M_S1</strain>
        <tissue evidence="12">Blood</tissue>
    </source>
</reference>
<keyword evidence="8" id="KW-0969">Cilium</keyword>
<evidence type="ECO:0000313" key="12">
    <source>
        <dbReference type="EMBL" id="KAF4070491.1"/>
    </source>
</evidence>
<name>A0A7J5ZKQ2_AMEME</name>
<dbReference type="GO" id="GO:0005930">
    <property type="term" value="C:axoneme"/>
    <property type="evidence" value="ECO:0007669"/>
    <property type="project" value="UniProtKB-SubCell"/>
</dbReference>
<comment type="subcellular location">
    <subcellularLocation>
        <location evidence="1">Cytoplasm</location>
        <location evidence="1">Cytoskeleton</location>
        <location evidence="1">Cilium axoneme</location>
    </subcellularLocation>
</comment>
<evidence type="ECO:0000256" key="6">
    <source>
        <dbReference type="ARBA" id="ARBA00023017"/>
    </source>
</evidence>
<dbReference type="GO" id="GO:0030286">
    <property type="term" value="C:dynein complex"/>
    <property type="evidence" value="ECO:0007669"/>
    <property type="project" value="UniProtKB-KW"/>
</dbReference>
<evidence type="ECO:0000256" key="10">
    <source>
        <dbReference type="ARBA" id="ARBA00023273"/>
    </source>
</evidence>
<keyword evidence="5" id="KW-0547">Nucleotide-binding</keyword>
<keyword evidence="4" id="KW-0493">Microtubule</keyword>
<dbReference type="GO" id="GO:0045505">
    <property type="term" value="F:dynein intermediate chain binding"/>
    <property type="evidence" value="ECO:0007669"/>
    <property type="project" value="InterPro"/>
</dbReference>
<dbReference type="Proteomes" id="UP000593565">
    <property type="component" value="Unassembled WGS sequence"/>
</dbReference>
<dbReference type="GO" id="GO:0000166">
    <property type="term" value="F:nucleotide binding"/>
    <property type="evidence" value="ECO:0007669"/>
    <property type="project" value="UniProtKB-KW"/>
</dbReference>
<evidence type="ECO:0000313" key="13">
    <source>
        <dbReference type="Proteomes" id="UP000593565"/>
    </source>
</evidence>
<dbReference type="Gene3D" id="3.20.180.20">
    <property type="entry name" value="Dynein heavy chain, N-terminal domain 2"/>
    <property type="match status" value="1"/>
</dbReference>
<dbReference type="GO" id="GO:0007018">
    <property type="term" value="P:microtubule-based movement"/>
    <property type="evidence" value="ECO:0007669"/>
    <property type="project" value="InterPro"/>
</dbReference>
<proteinExistence type="inferred from homology"/>
<dbReference type="InterPro" id="IPR042228">
    <property type="entry name" value="Dynein_linker_3"/>
</dbReference>
<gene>
    <name evidence="12" type="ORF">AMELA_G00286130</name>
</gene>
<dbReference type="FunFam" id="3.20.180.20:FF:000003">
    <property type="entry name" value="Dynein heavy chain 12, axonemal"/>
    <property type="match status" value="1"/>
</dbReference>
<dbReference type="InterPro" id="IPR026983">
    <property type="entry name" value="DHC"/>
</dbReference>
<comment type="caution">
    <text evidence="12">The sequence shown here is derived from an EMBL/GenBank/DDBJ whole genome shotgun (WGS) entry which is preliminary data.</text>
</comment>
<comment type="similarity">
    <text evidence="2">Belongs to the dynein heavy chain family.</text>
</comment>
<keyword evidence="10" id="KW-0966">Cell projection</keyword>